<sequence length="102" mass="11939">MTLLEECCKRIVNERMIEWFNARHAKVLSTIKKYEKLLASEIVLITSIEKATLLQTLYELRTRKLISHDGEKYHIPNEAETLNSLLEMAERETVKILAKSKH</sequence>
<accession>A0A7J4JV95</accession>
<name>A0A7J4JV95_9ARCH</name>
<organism evidence="1 3">
    <name type="scientific">Candidatus Iainarchaeum sp</name>
    <dbReference type="NCBI Taxonomy" id="3101447"/>
    <lineage>
        <taxon>Archaea</taxon>
        <taxon>Candidatus Iainarchaeota</taxon>
        <taxon>Candidatus Iainarchaeia</taxon>
        <taxon>Candidatus Iainarchaeales</taxon>
        <taxon>Candidatus Iainarchaeaceae</taxon>
        <taxon>Candidatus Iainarchaeum</taxon>
    </lineage>
</organism>
<dbReference type="Proteomes" id="UP000590964">
    <property type="component" value="Unassembled WGS sequence"/>
</dbReference>
<evidence type="ECO:0000313" key="3">
    <source>
        <dbReference type="Proteomes" id="UP000590964"/>
    </source>
</evidence>
<comment type="caution">
    <text evidence="1">The sequence shown here is derived from an EMBL/GenBank/DDBJ whole genome shotgun (WGS) entry which is preliminary data.</text>
</comment>
<protein>
    <submittedName>
        <fullName evidence="1">Uncharacterized protein</fullName>
    </submittedName>
</protein>
<reference evidence="2" key="3">
    <citation type="submission" date="2021-05" db="EMBL/GenBank/DDBJ databases">
        <title>Protein family content uncovers lineage relationships and bacterial pathway maintenance mechanisms in DPANN archaea.</title>
        <authorList>
            <person name="Castelle C.J."/>
            <person name="Meheust R."/>
            <person name="Jaffe A.L."/>
            <person name="Seitz K."/>
            <person name="Gong X."/>
            <person name="Baker B.J."/>
            <person name="Banfield J.F."/>
        </authorList>
    </citation>
    <scope>NUCLEOTIDE SEQUENCE</scope>
    <source>
        <strain evidence="2">RIFCSPLOWO2_01_FULL_43_13</strain>
    </source>
</reference>
<dbReference type="AlphaFoldDB" id="A0A7J4JV95"/>
<reference evidence="1" key="1">
    <citation type="journal article" date="2020" name="bioRxiv">
        <title>A rank-normalized archaeal taxonomy based on genome phylogeny resolves widespread incomplete and uneven classifications.</title>
        <authorList>
            <person name="Rinke C."/>
            <person name="Chuvochina M."/>
            <person name="Mussig A.J."/>
            <person name="Chaumeil P.-A."/>
            <person name="Waite D.W."/>
            <person name="Whitman W.B."/>
            <person name="Parks D.H."/>
            <person name="Hugenholtz P."/>
        </authorList>
    </citation>
    <scope>NUCLEOTIDE SEQUENCE</scope>
    <source>
        <strain evidence="1">UBA10191</strain>
    </source>
</reference>
<reference evidence="2" key="2">
    <citation type="submission" date="2021-03" db="EMBL/GenBank/DDBJ databases">
        <authorList>
            <person name="Jaffe A."/>
        </authorList>
    </citation>
    <scope>NUCLEOTIDE SEQUENCE</scope>
    <source>
        <strain evidence="2">RIFCSPLOWO2_01_FULL_43_13</strain>
    </source>
</reference>
<dbReference type="Proteomes" id="UP000680185">
    <property type="component" value="Unassembled WGS sequence"/>
</dbReference>
<evidence type="ECO:0000313" key="2">
    <source>
        <dbReference type="EMBL" id="MBS3057787.1"/>
    </source>
</evidence>
<dbReference type="EMBL" id="JAGVWB010000001">
    <property type="protein sequence ID" value="MBS3057787.1"/>
    <property type="molecule type" value="Genomic_DNA"/>
</dbReference>
<proteinExistence type="predicted"/>
<gene>
    <name evidence="1" type="ORF">HA222_01870</name>
    <name evidence="2" type="ORF">J4478_00085</name>
</gene>
<evidence type="ECO:0000313" key="1">
    <source>
        <dbReference type="EMBL" id="HIH21394.1"/>
    </source>
</evidence>
<dbReference type="EMBL" id="DUFW01000026">
    <property type="protein sequence ID" value="HIH21394.1"/>
    <property type="molecule type" value="Genomic_DNA"/>
</dbReference>